<organism evidence="1 2">
    <name type="scientific">Phyllosticta citriasiana</name>
    <dbReference type="NCBI Taxonomy" id="595635"/>
    <lineage>
        <taxon>Eukaryota</taxon>
        <taxon>Fungi</taxon>
        <taxon>Dikarya</taxon>
        <taxon>Ascomycota</taxon>
        <taxon>Pezizomycotina</taxon>
        <taxon>Dothideomycetes</taxon>
        <taxon>Dothideomycetes incertae sedis</taxon>
        <taxon>Botryosphaeriales</taxon>
        <taxon>Phyllostictaceae</taxon>
        <taxon>Phyllosticta</taxon>
    </lineage>
</organism>
<dbReference type="Proteomes" id="UP001363622">
    <property type="component" value="Unassembled WGS sequence"/>
</dbReference>
<name>A0ABR1KVN8_9PEZI</name>
<dbReference type="EMBL" id="JBBPHU010000002">
    <property type="protein sequence ID" value="KAK7522238.1"/>
    <property type="molecule type" value="Genomic_DNA"/>
</dbReference>
<evidence type="ECO:0000313" key="2">
    <source>
        <dbReference type="Proteomes" id="UP001363622"/>
    </source>
</evidence>
<reference evidence="1 2" key="1">
    <citation type="submission" date="2024-04" db="EMBL/GenBank/DDBJ databases">
        <title>Phyllosticta paracitricarpa is synonymous to the EU quarantine fungus P. citricarpa based on phylogenomic analyses.</title>
        <authorList>
            <consortium name="Lawrence Berkeley National Laboratory"/>
            <person name="Van Ingen-Buijs V.A."/>
            <person name="Van Westerhoven A.C."/>
            <person name="Haridas S."/>
            <person name="Skiadas P."/>
            <person name="Martin F."/>
            <person name="Groenewald J.Z."/>
            <person name="Crous P.W."/>
            <person name="Seidl M.F."/>
        </authorList>
    </citation>
    <scope>NUCLEOTIDE SEQUENCE [LARGE SCALE GENOMIC DNA]</scope>
    <source>
        <strain evidence="1 2">CBS 123371</strain>
    </source>
</reference>
<sequence>MTWAAVAGVWAVEAWRGESCCTMCSSLLSTCPERIAGQLQGRGSGGYKWVCTGDTIVLGHGYDVVERQLIISNWRSRLLRGHGAKALGDTRAAFCQLSDKEEAEVAPADAHGYTYDLWPVVHQTVSAVAQSLVPRARLLTRSS</sequence>
<gene>
    <name evidence="1" type="ORF">IWZ03DRAFT_357779</name>
</gene>
<protein>
    <submittedName>
        <fullName evidence="1">Uncharacterized protein</fullName>
    </submittedName>
</protein>
<comment type="caution">
    <text evidence="1">The sequence shown here is derived from an EMBL/GenBank/DDBJ whole genome shotgun (WGS) entry which is preliminary data.</text>
</comment>
<evidence type="ECO:0000313" key="1">
    <source>
        <dbReference type="EMBL" id="KAK7522238.1"/>
    </source>
</evidence>
<keyword evidence="2" id="KW-1185">Reference proteome</keyword>
<proteinExistence type="predicted"/>
<accession>A0ABR1KVN8</accession>